<dbReference type="NCBIfam" id="NF037970">
    <property type="entry name" value="vanZ_1"/>
    <property type="match status" value="1"/>
</dbReference>
<evidence type="ECO:0000313" key="3">
    <source>
        <dbReference type="EMBL" id="SEJ19652.1"/>
    </source>
</evidence>
<dbReference type="RefSeq" id="WP_068622920.1">
    <property type="nucleotide sequence ID" value="NZ_FJNB01000010.1"/>
</dbReference>
<keyword evidence="5" id="KW-1185">Reference proteome</keyword>
<name>A0A143YSY7_9LACT</name>
<proteinExistence type="predicted"/>
<dbReference type="EMBL" id="FJNB01000010">
    <property type="protein sequence ID" value="CZQ97865.1"/>
    <property type="molecule type" value="Genomic_DNA"/>
</dbReference>
<sequence>MQREQKSNSYLLGAVLIMVYLYYRATFEQNFYALPNILANLLQSQPLSGLFAMFTFQYGEQTISIGALGYFGFLGFFGSKIWSFLIYFLLAYLWYGGLAGKLRDAFTPSTVALLLSVSYAAADEFHQSLVSPAFAMKEDVILAGSGAILAVIAGWFFLTARKGRK</sequence>
<feature type="transmembrane region" description="Helical" evidence="1">
    <location>
        <begin position="68"/>
        <end position="95"/>
    </location>
</feature>
<evidence type="ECO:0000256" key="1">
    <source>
        <dbReference type="SAM" id="Phobius"/>
    </source>
</evidence>
<feature type="transmembrane region" description="Helical" evidence="1">
    <location>
        <begin position="7"/>
        <end position="25"/>
    </location>
</feature>
<keyword evidence="1" id="KW-0472">Membrane</keyword>
<accession>A0A143YSY7</accession>
<dbReference type="AlphaFoldDB" id="A0A143YSY7"/>
<evidence type="ECO:0000313" key="2">
    <source>
        <dbReference type="EMBL" id="CZQ97865.1"/>
    </source>
</evidence>
<keyword evidence="1" id="KW-0812">Transmembrane</keyword>
<dbReference type="STRING" id="640938.TR210_1513"/>
<feature type="transmembrane region" description="Helical" evidence="1">
    <location>
        <begin position="140"/>
        <end position="158"/>
    </location>
</feature>
<protein>
    <submittedName>
        <fullName evidence="3">VanZ like family protein</fullName>
    </submittedName>
</protein>
<evidence type="ECO:0000313" key="5">
    <source>
        <dbReference type="Proteomes" id="UP000199280"/>
    </source>
</evidence>
<keyword evidence="1" id="KW-1133">Transmembrane helix</keyword>
<dbReference type="Proteomes" id="UP000199280">
    <property type="component" value="Unassembled WGS sequence"/>
</dbReference>
<dbReference type="Proteomes" id="UP000076878">
    <property type="component" value="Unassembled WGS sequence"/>
</dbReference>
<organism evidence="2 4">
    <name type="scientific">Trichococcus ilyis</name>
    <dbReference type="NCBI Taxonomy" id="640938"/>
    <lineage>
        <taxon>Bacteria</taxon>
        <taxon>Bacillati</taxon>
        <taxon>Bacillota</taxon>
        <taxon>Bacilli</taxon>
        <taxon>Lactobacillales</taxon>
        <taxon>Carnobacteriaceae</taxon>
        <taxon>Trichococcus</taxon>
    </lineage>
</organism>
<reference evidence="2 4" key="1">
    <citation type="submission" date="2016-02" db="EMBL/GenBank/DDBJ databases">
        <authorList>
            <person name="Wen L."/>
            <person name="He K."/>
            <person name="Yang H."/>
        </authorList>
    </citation>
    <scope>NUCLEOTIDE SEQUENCE [LARGE SCALE GENOMIC DNA]</scope>
    <source>
        <strain evidence="2">Trichococcus_R210</strain>
    </source>
</reference>
<reference evidence="3 5" key="2">
    <citation type="submission" date="2016-10" db="EMBL/GenBank/DDBJ databases">
        <authorList>
            <person name="Varghese N."/>
            <person name="Submissions S."/>
        </authorList>
    </citation>
    <scope>NUCLEOTIDE SEQUENCE [LARGE SCALE GENOMIC DNA]</scope>
    <source>
        <strain evidence="3 5">DSM 22150</strain>
    </source>
</reference>
<dbReference type="EMBL" id="FNYT01000009">
    <property type="protein sequence ID" value="SEJ19652.1"/>
    <property type="molecule type" value="Genomic_DNA"/>
</dbReference>
<evidence type="ECO:0000313" key="4">
    <source>
        <dbReference type="Proteomes" id="UP000076878"/>
    </source>
</evidence>
<dbReference type="OrthoDB" id="291892at2"/>
<gene>
    <name evidence="3" type="ORF">SAMN05216375_10944</name>
    <name evidence="2" type="ORF">TR210_1513</name>
</gene>